<accession>A0A382M491</accession>
<name>A0A382M491_9ZZZZ</name>
<gene>
    <name evidence="1" type="ORF">METZ01_LOCUS295629</name>
</gene>
<protein>
    <submittedName>
        <fullName evidence="1">Uncharacterized protein</fullName>
    </submittedName>
</protein>
<feature type="non-terminal residue" evidence="1">
    <location>
        <position position="28"/>
    </location>
</feature>
<reference evidence="1" key="1">
    <citation type="submission" date="2018-05" db="EMBL/GenBank/DDBJ databases">
        <authorList>
            <person name="Lanie J.A."/>
            <person name="Ng W.-L."/>
            <person name="Kazmierczak K.M."/>
            <person name="Andrzejewski T.M."/>
            <person name="Davidsen T.M."/>
            <person name="Wayne K.J."/>
            <person name="Tettelin H."/>
            <person name="Glass J.I."/>
            <person name="Rusch D."/>
            <person name="Podicherti R."/>
            <person name="Tsui H.-C.T."/>
            <person name="Winkler M.E."/>
        </authorList>
    </citation>
    <scope>NUCLEOTIDE SEQUENCE</scope>
</reference>
<organism evidence="1">
    <name type="scientific">marine metagenome</name>
    <dbReference type="NCBI Taxonomy" id="408172"/>
    <lineage>
        <taxon>unclassified sequences</taxon>
        <taxon>metagenomes</taxon>
        <taxon>ecological metagenomes</taxon>
    </lineage>
</organism>
<sequence length="28" mass="3081">MISPGDRSESRSGILFQALEGIRMAEKT</sequence>
<dbReference type="AlphaFoldDB" id="A0A382M491"/>
<proteinExistence type="predicted"/>
<dbReference type="EMBL" id="UINC01090647">
    <property type="protein sequence ID" value="SVC42775.1"/>
    <property type="molecule type" value="Genomic_DNA"/>
</dbReference>
<evidence type="ECO:0000313" key="1">
    <source>
        <dbReference type="EMBL" id="SVC42775.1"/>
    </source>
</evidence>